<evidence type="ECO:0000256" key="5">
    <source>
        <dbReference type="ARBA" id="ARBA00022691"/>
    </source>
</evidence>
<evidence type="ECO:0000256" key="2">
    <source>
        <dbReference type="ARBA" id="ARBA00022552"/>
    </source>
</evidence>
<dbReference type="PANTHER" id="PTHR10920">
    <property type="entry name" value="RIBOSOMAL RNA METHYLTRANSFERASE"/>
    <property type="match status" value="1"/>
</dbReference>
<proteinExistence type="evidence at transcript level"/>
<dbReference type="EMBL" id="BT080282">
    <property type="protein sequence ID" value="ACO14706.1"/>
    <property type="molecule type" value="mRNA"/>
</dbReference>
<reference evidence="10" key="1">
    <citation type="submission" date="2009-03" db="EMBL/GenBank/DDBJ databases">
        <title>Caligus clemensi ESTs and full-length cDNAs.</title>
        <authorList>
            <person name="Yasuike M."/>
            <person name="von Schalburg K."/>
            <person name="Cooper G."/>
            <person name="Leong J."/>
            <person name="Jones S.R.M."/>
            <person name="Koop B.F."/>
        </authorList>
    </citation>
    <scope>NUCLEOTIDE SEQUENCE</scope>
    <source>
        <tissue evidence="10">Whole</tissue>
    </source>
</reference>
<dbReference type="InterPro" id="IPR050082">
    <property type="entry name" value="RNA_methyltr_RlmE"/>
</dbReference>
<feature type="domain" description="Ribosomal RNA methyltransferase FtsJ" evidence="9">
    <location>
        <begin position="69"/>
        <end position="245"/>
    </location>
</feature>
<keyword evidence="5 7" id="KW-0949">S-adenosyl-L-methionine</keyword>
<evidence type="ECO:0000256" key="1">
    <source>
        <dbReference type="ARBA" id="ARBA00009258"/>
    </source>
</evidence>
<evidence type="ECO:0000256" key="8">
    <source>
        <dbReference type="SAM" id="Phobius"/>
    </source>
</evidence>
<dbReference type="HAMAP" id="MF_01547">
    <property type="entry name" value="RNA_methyltr_E"/>
    <property type="match status" value="1"/>
</dbReference>
<gene>
    <name evidence="10" type="primary">RRMJ3</name>
</gene>
<feature type="transmembrane region" description="Helical" evidence="8">
    <location>
        <begin position="27"/>
        <end position="47"/>
    </location>
</feature>
<dbReference type="InterPro" id="IPR029063">
    <property type="entry name" value="SAM-dependent_MTases_sf"/>
</dbReference>
<evidence type="ECO:0000256" key="7">
    <source>
        <dbReference type="PIRSR" id="PIRSR005461-1"/>
    </source>
</evidence>
<keyword evidence="8" id="KW-0472">Membrane</keyword>
<dbReference type="PIRSF" id="PIRSF005461">
    <property type="entry name" value="23S_rRNA_mtase"/>
    <property type="match status" value="1"/>
</dbReference>
<accession>C1C0A3</accession>
<keyword evidence="8" id="KW-0812">Transmembrane</keyword>
<evidence type="ECO:0000313" key="10">
    <source>
        <dbReference type="EMBL" id="ACO14706.1"/>
    </source>
</evidence>
<evidence type="ECO:0000256" key="3">
    <source>
        <dbReference type="ARBA" id="ARBA00022603"/>
    </source>
</evidence>
<dbReference type="SUPFAM" id="SSF53335">
    <property type="entry name" value="S-adenosyl-L-methionine-dependent methyltransferases"/>
    <property type="match status" value="1"/>
</dbReference>
<dbReference type="PANTHER" id="PTHR10920:SF18">
    <property type="entry name" value="RRNA METHYLTRANSFERASE 2, MITOCHONDRIAL"/>
    <property type="match status" value="1"/>
</dbReference>
<dbReference type="GO" id="GO:0008650">
    <property type="term" value="F:rRNA (uridine-2'-O-)-methyltransferase activity"/>
    <property type="evidence" value="ECO:0007669"/>
    <property type="project" value="TreeGrafter"/>
</dbReference>
<organism evidence="10">
    <name type="scientific">Caligus clemensi</name>
    <name type="common">Sea louse</name>
    <dbReference type="NCBI Taxonomy" id="344056"/>
    <lineage>
        <taxon>Eukaryota</taxon>
        <taxon>Metazoa</taxon>
        <taxon>Ecdysozoa</taxon>
        <taxon>Arthropoda</taxon>
        <taxon>Crustacea</taxon>
        <taxon>Multicrustacea</taxon>
        <taxon>Hexanauplia</taxon>
        <taxon>Copepoda</taxon>
        <taxon>Siphonostomatoida</taxon>
        <taxon>Caligidae</taxon>
        <taxon>Caligus</taxon>
    </lineage>
</organism>
<keyword evidence="4 10" id="KW-0808">Transferase</keyword>
<keyword evidence="8" id="KW-1133">Transmembrane helix</keyword>
<keyword evidence="2" id="KW-0698">rRNA processing</keyword>
<dbReference type="AlphaFoldDB" id="C1C0A3"/>
<dbReference type="InterPro" id="IPR002877">
    <property type="entry name" value="RNA_MeTrfase_FtsJ_dom"/>
</dbReference>
<protein>
    <recommendedName>
        <fullName evidence="6">rRNA methyltransferase 2, mitochondrial</fullName>
    </recommendedName>
</protein>
<sequence length="249" mass="28176">MNCCGSEHLVNQSFSLIISKLFEDFDYYLLVIGLILGFMGFGIGLRWSSSWIRRQSKDIYVKKAQSEGYRARSAYKLLEINEKFKILRPKMTVMECGGAPGSWTQVLTQKVHSGEVISCDLLDYDPVDHAIILPQSDFTLPQTQEIILGHLKADGFDLVLSDMAPNASGMSELSHQQILNLSYEVTKFALRHSNKGAIFLTKLWDGEGTQDFISDLKRFYRNVQIVKPKASRKESAEIYIYASKFKGLA</sequence>
<name>C1C0A3_CALCM</name>
<dbReference type="GO" id="GO:0005739">
    <property type="term" value="C:mitochondrion"/>
    <property type="evidence" value="ECO:0007669"/>
    <property type="project" value="TreeGrafter"/>
</dbReference>
<keyword evidence="3 10" id="KW-0489">Methyltransferase</keyword>
<evidence type="ECO:0000256" key="6">
    <source>
        <dbReference type="ARBA" id="ARBA00041184"/>
    </source>
</evidence>
<evidence type="ECO:0000256" key="4">
    <source>
        <dbReference type="ARBA" id="ARBA00022679"/>
    </source>
</evidence>
<dbReference type="Gene3D" id="3.40.50.150">
    <property type="entry name" value="Vaccinia Virus protein VP39"/>
    <property type="match status" value="1"/>
</dbReference>
<evidence type="ECO:0000259" key="9">
    <source>
        <dbReference type="Pfam" id="PF01728"/>
    </source>
</evidence>
<dbReference type="InterPro" id="IPR015507">
    <property type="entry name" value="rRNA-MeTfrase_E"/>
</dbReference>
<dbReference type="Pfam" id="PF01728">
    <property type="entry name" value="FtsJ"/>
    <property type="match status" value="1"/>
</dbReference>
<feature type="active site" description="Proton acceptor" evidence="7">
    <location>
        <position position="202"/>
    </location>
</feature>
<comment type="similarity">
    <text evidence="1">Belongs to the class I-like SAM-binding methyltransferase superfamily. RNA methyltransferase RlmE family.</text>
</comment>